<reference evidence="1 2" key="1">
    <citation type="journal article" date="2016" name="Nat. Commun.">
        <title>Thousands of microbial genomes shed light on interconnected biogeochemical processes in an aquifer system.</title>
        <authorList>
            <person name="Anantharaman K."/>
            <person name="Brown C.T."/>
            <person name="Hug L.A."/>
            <person name="Sharon I."/>
            <person name="Castelle C.J."/>
            <person name="Probst A.J."/>
            <person name="Thomas B.C."/>
            <person name="Singh A."/>
            <person name="Wilkins M.J."/>
            <person name="Karaoz U."/>
            <person name="Brodie E.L."/>
            <person name="Williams K.H."/>
            <person name="Hubbard S.S."/>
            <person name="Banfield J.F."/>
        </authorList>
    </citation>
    <scope>NUCLEOTIDE SEQUENCE [LARGE SCALE GENOMIC DNA]</scope>
</reference>
<dbReference type="Proteomes" id="UP000176863">
    <property type="component" value="Unassembled WGS sequence"/>
</dbReference>
<dbReference type="EMBL" id="MFKT01000010">
    <property type="protein sequence ID" value="OGG53549.1"/>
    <property type="molecule type" value="Genomic_DNA"/>
</dbReference>
<proteinExistence type="predicted"/>
<dbReference type="AlphaFoldDB" id="A0A1F6CWL6"/>
<dbReference type="PROSITE" id="PS01228">
    <property type="entry name" value="COF_1"/>
    <property type="match status" value="1"/>
</dbReference>
<dbReference type="STRING" id="1798480.A2851_03870"/>
<organism evidence="1 2">
    <name type="scientific">Candidatus Kaiserbacteria bacterium RIFCSPHIGHO2_01_FULL_53_29</name>
    <dbReference type="NCBI Taxonomy" id="1798480"/>
    <lineage>
        <taxon>Bacteria</taxon>
        <taxon>Candidatus Kaiseribacteriota</taxon>
    </lineage>
</organism>
<evidence type="ECO:0000313" key="2">
    <source>
        <dbReference type="Proteomes" id="UP000176863"/>
    </source>
</evidence>
<comment type="caution">
    <text evidence="1">The sequence shown here is derived from an EMBL/GenBank/DDBJ whole genome shotgun (WGS) entry which is preliminary data.</text>
</comment>
<gene>
    <name evidence="1" type="ORF">A2851_03870</name>
</gene>
<dbReference type="Gene3D" id="3.40.50.1000">
    <property type="entry name" value="HAD superfamily/HAD-like"/>
    <property type="match status" value="1"/>
</dbReference>
<evidence type="ECO:0008006" key="3">
    <source>
        <dbReference type="Google" id="ProtNLM"/>
    </source>
</evidence>
<dbReference type="InterPro" id="IPR036412">
    <property type="entry name" value="HAD-like_sf"/>
</dbReference>
<protein>
    <recommendedName>
        <fullName evidence="3">HAD family hydrolase</fullName>
    </recommendedName>
</protein>
<evidence type="ECO:0000313" key="1">
    <source>
        <dbReference type="EMBL" id="OGG53549.1"/>
    </source>
</evidence>
<accession>A0A1F6CWL6</accession>
<dbReference type="InterPro" id="IPR023214">
    <property type="entry name" value="HAD_sf"/>
</dbReference>
<dbReference type="Pfam" id="PF13242">
    <property type="entry name" value="Hydrolase_like"/>
    <property type="match status" value="1"/>
</dbReference>
<sequence>MTQSQAQQGVFHIWELDLGAIENNVVIVDLDGTLVASGQGTIVGEAKGVLETLRTRNDVFLFSNHVDRERLARLAEEHGVSHISSLRRKPDPRILHDIPSSRHTQRVVIGDRAMTDGLFAHLIGARFIKVRRAKNGEESIALRVVYWVDDAVFFFVRAIKRFT</sequence>
<name>A0A1F6CWL6_9BACT</name>
<dbReference type="SUPFAM" id="SSF56784">
    <property type="entry name" value="HAD-like"/>
    <property type="match status" value="1"/>
</dbReference>